<feature type="domain" description="Calcineurin-like phosphoesterase" evidence="6">
    <location>
        <begin position="7"/>
        <end position="203"/>
    </location>
</feature>
<keyword evidence="2" id="KW-0997">Cell inner membrane</keyword>
<keyword evidence="3" id="KW-0479">Metal-binding</keyword>
<dbReference type="GO" id="GO:0016020">
    <property type="term" value="C:membrane"/>
    <property type="evidence" value="ECO:0007669"/>
    <property type="project" value="GOC"/>
</dbReference>
<evidence type="ECO:0000256" key="2">
    <source>
        <dbReference type="ARBA" id="ARBA00022519"/>
    </source>
</evidence>
<evidence type="ECO:0000256" key="4">
    <source>
        <dbReference type="ARBA" id="ARBA00023136"/>
    </source>
</evidence>
<keyword evidence="1" id="KW-1003">Cell membrane</keyword>
<dbReference type="PANTHER" id="PTHR34990">
    <property type="entry name" value="UDP-2,3-DIACYLGLUCOSAMINE HYDROLASE-RELATED"/>
    <property type="match status" value="1"/>
</dbReference>
<name>A0A098S518_9BACT</name>
<evidence type="ECO:0000256" key="1">
    <source>
        <dbReference type="ARBA" id="ARBA00022475"/>
    </source>
</evidence>
<evidence type="ECO:0000256" key="3">
    <source>
        <dbReference type="ARBA" id="ARBA00022723"/>
    </source>
</evidence>
<accession>A0A098S518</accession>
<keyword evidence="8" id="KW-1185">Reference proteome</keyword>
<dbReference type="RefSeq" id="WP_044223846.1">
    <property type="nucleotide sequence ID" value="NZ_JBKAGJ010000009.1"/>
</dbReference>
<dbReference type="InterPro" id="IPR043461">
    <property type="entry name" value="LpxH-like"/>
</dbReference>
<reference evidence="7 8" key="1">
    <citation type="journal article" date="2014" name="Int. J. Syst. Evol. Microbiol.">
        <title>Phaeodactylibacter xiamenensis gen. nov., sp. nov., a member of the family Saprospiraceae isolated from the marine alga Phaeodactylum tricornutum.</title>
        <authorList>
            <person name="Chen Z.Jr."/>
            <person name="Lei X."/>
            <person name="Lai Q."/>
            <person name="Li Y."/>
            <person name="Zhang B."/>
            <person name="Zhang J."/>
            <person name="Zhang H."/>
            <person name="Yang L."/>
            <person name="Zheng W."/>
            <person name="Tian Y."/>
            <person name="Yu Z."/>
            <person name="Xu H.Jr."/>
            <person name="Zheng T."/>
        </authorList>
    </citation>
    <scope>NUCLEOTIDE SEQUENCE [LARGE SCALE GENOMIC DNA]</scope>
    <source>
        <strain evidence="7 8">KD52</strain>
    </source>
</reference>
<dbReference type="GO" id="GO:0009245">
    <property type="term" value="P:lipid A biosynthetic process"/>
    <property type="evidence" value="ECO:0007669"/>
    <property type="project" value="TreeGrafter"/>
</dbReference>
<dbReference type="InterPro" id="IPR004843">
    <property type="entry name" value="Calcineurin-like_PHP"/>
</dbReference>
<gene>
    <name evidence="7" type="ORF">IX84_17580</name>
</gene>
<dbReference type="STRING" id="1524460.IX84_17580"/>
<comment type="caution">
    <text evidence="7">The sequence shown here is derived from an EMBL/GenBank/DDBJ whole genome shotgun (WGS) entry which is preliminary data.</text>
</comment>
<dbReference type="Proteomes" id="UP000029736">
    <property type="component" value="Unassembled WGS sequence"/>
</dbReference>
<evidence type="ECO:0000259" key="6">
    <source>
        <dbReference type="Pfam" id="PF00149"/>
    </source>
</evidence>
<dbReference type="CDD" id="cd07398">
    <property type="entry name" value="MPP_YbbF-LpxH"/>
    <property type="match status" value="1"/>
</dbReference>
<dbReference type="GO" id="GO:0008758">
    <property type="term" value="F:UDP-2,3-diacylglucosamine hydrolase activity"/>
    <property type="evidence" value="ECO:0007669"/>
    <property type="project" value="TreeGrafter"/>
</dbReference>
<dbReference type="Pfam" id="PF00149">
    <property type="entry name" value="Metallophos"/>
    <property type="match status" value="1"/>
</dbReference>
<organism evidence="7 8">
    <name type="scientific">Phaeodactylibacter xiamenensis</name>
    <dbReference type="NCBI Taxonomy" id="1524460"/>
    <lineage>
        <taxon>Bacteria</taxon>
        <taxon>Pseudomonadati</taxon>
        <taxon>Bacteroidota</taxon>
        <taxon>Saprospiria</taxon>
        <taxon>Saprospirales</taxon>
        <taxon>Haliscomenobacteraceae</taxon>
        <taxon>Phaeodactylibacter</taxon>
    </lineage>
</organism>
<sequence length="294" mass="34341">MKRELDIVIISDVHLGTYGCHAKELLNYLKSIKTGTLILNGDFIDMWQFRKRYFPKEHIQVIQRILKMAAKGTKVYYITGNHDDALRRYSDFSSGNIHLRDKLLLQLNGKTYWIFHGDIFDLFIKYSPLISKIGGKGYDWLIMLNRFINKMRMALGKPRMSFAKRVKSSVKEAIKFVSDFEDTAIQLAGEQKYDYVVCGHIHRAQMRSQEAHGHQVTYLNSGDWVESLTALEYKWGRWSIYEYDEMDYAFVNPKLRVKEAEQTAEIEEDADLIGNISTEEIFQQITRQQHPAAH</sequence>
<proteinExistence type="predicted"/>
<dbReference type="AlphaFoldDB" id="A0A098S518"/>
<dbReference type="PANTHER" id="PTHR34990:SF2">
    <property type="entry name" value="BLL8164 PROTEIN"/>
    <property type="match status" value="1"/>
</dbReference>
<keyword evidence="5" id="KW-0464">Manganese</keyword>
<dbReference type="GO" id="GO:0046872">
    <property type="term" value="F:metal ion binding"/>
    <property type="evidence" value="ECO:0007669"/>
    <property type="project" value="UniProtKB-KW"/>
</dbReference>
<dbReference type="Gene3D" id="3.60.21.10">
    <property type="match status" value="1"/>
</dbReference>
<dbReference type="InterPro" id="IPR029052">
    <property type="entry name" value="Metallo-depent_PP-like"/>
</dbReference>
<dbReference type="OrthoDB" id="9802481at2"/>
<evidence type="ECO:0000313" key="7">
    <source>
        <dbReference type="EMBL" id="KGE86873.1"/>
    </source>
</evidence>
<dbReference type="SUPFAM" id="SSF56300">
    <property type="entry name" value="Metallo-dependent phosphatases"/>
    <property type="match status" value="1"/>
</dbReference>
<evidence type="ECO:0000313" key="8">
    <source>
        <dbReference type="Proteomes" id="UP000029736"/>
    </source>
</evidence>
<protein>
    <submittedName>
        <fullName evidence="7">Phosphoesterase</fullName>
    </submittedName>
</protein>
<dbReference type="EMBL" id="JPOS01000039">
    <property type="protein sequence ID" value="KGE86873.1"/>
    <property type="molecule type" value="Genomic_DNA"/>
</dbReference>
<keyword evidence="4" id="KW-0472">Membrane</keyword>
<evidence type="ECO:0000256" key="5">
    <source>
        <dbReference type="ARBA" id="ARBA00023211"/>
    </source>
</evidence>